<accession>A0AAD5JSA8</accession>
<dbReference type="AlphaFoldDB" id="A0AAD5JSA8"/>
<proteinExistence type="predicted"/>
<dbReference type="Proteomes" id="UP001209540">
    <property type="component" value="Unassembled WGS sequence"/>
</dbReference>
<reference evidence="1" key="2">
    <citation type="submission" date="2023-02" db="EMBL/GenBank/DDBJ databases">
        <authorList>
            <consortium name="DOE Joint Genome Institute"/>
            <person name="Mondo S.J."/>
            <person name="Chang Y."/>
            <person name="Wang Y."/>
            <person name="Ahrendt S."/>
            <person name="Andreopoulos W."/>
            <person name="Barry K."/>
            <person name="Beard J."/>
            <person name="Benny G.L."/>
            <person name="Blankenship S."/>
            <person name="Bonito G."/>
            <person name="Cuomo C."/>
            <person name="Desiro A."/>
            <person name="Gervers K.A."/>
            <person name="Hundley H."/>
            <person name="Kuo A."/>
            <person name="LaButti K."/>
            <person name="Lang B.F."/>
            <person name="Lipzen A."/>
            <person name="O'Donnell K."/>
            <person name="Pangilinan J."/>
            <person name="Reynolds N."/>
            <person name="Sandor L."/>
            <person name="Smith M.W."/>
            <person name="Tsang A."/>
            <person name="Grigoriev I.V."/>
            <person name="Stajich J.E."/>
            <person name="Spatafora J.W."/>
        </authorList>
    </citation>
    <scope>NUCLEOTIDE SEQUENCE</scope>
    <source>
        <strain evidence="1">RSA 2281</strain>
    </source>
</reference>
<comment type="caution">
    <text evidence="1">The sequence shown here is derived from an EMBL/GenBank/DDBJ whole genome shotgun (WGS) entry which is preliminary data.</text>
</comment>
<gene>
    <name evidence="1" type="ORF">BDA99DRAFT_548463</name>
</gene>
<dbReference type="EMBL" id="JAIXMP010000029">
    <property type="protein sequence ID" value="KAI9251915.1"/>
    <property type="molecule type" value="Genomic_DNA"/>
</dbReference>
<evidence type="ECO:0000313" key="2">
    <source>
        <dbReference type="Proteomes" id="UP001209540"/>
    </source>
</evidence>
<reference evidence="1" key="1">
    <citation type="journal article" date="2022" name="IScience">
        <title>Evolution of zygomycete secretomes and the origins of terrestrial fungal ecologies.</title>
        <authorList>
            <person name="Chang Y."/>
            <person name="Wang Y."/>
            <person name="Mondo S."/>
            <person name="Ahrendt S."/>
            <person name="Andreopoulos W."/>
            <person name="Barry K."/>
            <person name="Beard J."/>
            <person name="Benny G.L."/>
            <person name="Blankenship S."/>
            <person name="Bonito G."/>
            <person name="Cuomo C."/>
            <person name="Desiro A."/>
            <person name="Gervers K.A."/>
            <person name="Hundley H."/>
            <person name="Kuo A."/>
            <person name="LaButti K."/>
            <person name="Lang B.F."/>
            <person name="Lipzen A."/>
            <person name="O'Donnell K."/>
            <person name="Pangilinan J."/>
            <person name="Reynolds N."/>
            <person name="Sandor L."/>
            <person name="Smith M.E."/>
            <person name="Tsang A."/>
            <person name="Grigoriev I.V."/>
            <person name="Stajich J.E."/>
            <person name="Spatafora J.W."/>
        </authorList>
    </citation>
    <scope>NUCLEOTIDE SEQUENCE</scope>
    <source>
        <strain evidence="1">RSA 2281</strain>
    </source>
</reference>
<organism evidence="1 2">
    <name type="scientific">Phascolomyces articulosus</name>
    <dbReference type="NCBI Taxonomy" id="60185"/>
    <lineage>
        <taxon>Eukaryota</taxon>
        <taxon>Fungi</taxon>
        <taxon>Fungi incertae sedis</taxon>
        <taxon>Mucoromycota</taxon>
        <taxon>Mucoromycotina</taxon>
        <taxon>Mucoromycetes</taxon>
        <taxon>Mucorales</taxon>
        <taxon>Lichtheimiaceae</taxon>
        <taxon>Phascolomyces</taxon>
    </lineage>
</organism>
<name>A0AAD5JSA8_9FUNG</name>
<evidence type="ECO:0000313" key="1">
    <source>
        <dbReference type="EMBL" id="KAI9251915.1"/>
    </source>
</evidence>
<keyword evidence="2" id="KW-1185">Reference proteome</keyword>
<protein>
    <submittedName>
        <fullName evidence="1">Uncharacterized protein</fullName>
    </submittedName>
</protein>
<sequence length="420" mass="48469">MPTLLAACEQHSLQLGYKWNPIKSFVLNTRAPTSSTTNNPSSITSFQLYNTPLQTANSIRYLGIHFNQKAEMDTQLLIEHNTRKATSTLNCLNALGLSPTGFTRLLATRIYAQFIRPQMEYGLAIQKTQQKHTKLLENTQSSCLRRIYGSNNQRASTKVMQHLINIPSMKIRVSILQAKFLNRTRWLPEDTLLSSLLPIIDTISTSRFRQLKKTALWKSLPSQTAPYDNKQVKAITKQLLNLEFQETRNGPKSKLVAACRPYLLIDPIVWLPMKYSQRSRLIRWRLGWMPNGGTSAICRNCNDNQRLSRNHVISCFNVHTLLNIPYVAPDPISFVLNSLPTKRPTSDSKKRYWKYIWPRLTRLMKEIDRLCHDDDLRENHSDQPLSIKNDFIMWIYQPNADLAHRSPSTSQYTLTQHSSE</sequence>